<keyword evidence="6" id="KW-0539">Nucleus</keyword>
<evidence type="ECO:0000256" key="4">
    <source>
        <dbReference type="ARBA" id="ARBA00022454"/>
    </source>
</evidence>
<dbReference type="GO" id="GO:0005634">
    <property type="term" value="C:nucleus"/>
    <property type="evidence" value="ECO:0007669"/>
    <property type="project" value="UniProtKB-SubCell"/>
</dbReference>
<dbReference type="Gene3D" id="1.10.20.10">
    <property type="entry name" value="Histone, subunit A"/>
    <property type="match status" value="1"/>
</dbReference>
<dbReference type="AlphaFoldDB" id="A0A835H9X1"/>
<dbReference type="GO" id="GO:0046982">
    <property type="term" value="F:protein heterodimerization activity"/>
    <property type="evidence" value="ECO:0007669"/>
    <property type="project" value="InterPro"/>
</dbReference>
<protein>
    <recommendedName>
        <fullName evidence="10">Histone H4</fullName>
    </recommendedName>
</protein>
<dbReference type="EMBL" id="JADFTS010000008">
    <property type="protein sequence ID" value="KAF9594377.1"/>
    <property type="molecule type" value="Genomic_DNA"/>
</dbReference>
<comment type="caution">
    <text evidence="8">The sequence shown here is derived from an EMBL/GenBank/DDBJ whole genome shotgun (WGS) entry which is preliminary data.</text>
</comment>
<evidence type="ECO:0008006" key="10">
    <source>
        <dbReference type="Google" id="ProtNLM"/>
    </source>
</evidence>
<evidence type="ECO:0000256" key="5">
    <source>
        <dbReference type="ARBA" id="ARBA00023125"/>
    </source>
</evidence>
<organism evidence="8 9">
    <name type="scientific">Coptis chinensis</name>
    <dbReference type="NCBI Taxonomy" id="261450"/>
    <lineage>
        <taxon>Eukaryota</taxon>
        <taxon>Viridiplantae</taxon>
        <taxon>Streptophyta</taxon>
        <taxon>Embryophyta</taxon>
        <taxon>Tracheophyta</taxon>
        <taxon>Spermatophyta</taxon>
        <taxon>Magnoliopsida</taxon>
        <taxon>Ranunculales</taxon>
        <taxon>Ranunculaceae</taxon>
        <taxon>Coptidoideae</taxon>
        <taxon>Coptis</taxon>
    </lineage>
</organism>
<reference evidence="8 9" key="1">
    <citation type="submission" date="2020-10" db="EMBL/GenBank/DDBJ databases">
        <title>The Coptis chinensis genome and diversification of protoberbering-type alkaloids.</title>
        <authorList>
            <person name="Wang B."/>
            <person name="Shu S."/>
            <person name="Song C."/>
            <person name="Liu Y."/>
        </authorList>
    </citation>
    <scope>NUCLEOTIDE SEQUENCE [LARGE SCALE GENOMIC DNA]</scope>
    <source>
        <strain evidence="8">HL-2020</strain>
        <tissue evidence="8">Leaf</tissue>
    </source>
</reference>
<name>A0A835H9X1_9MAGN</name>
<dbReference type="GO" id="GO:0000786">
    <property type="term" value="C:nucleosome"/>
    <property type="evidence" value="ECO:0007669"/>
    <property type="project" value="UniProtKB-KW"/>
</dbReference>
<dbReference type="PANTHER" id="PTHR10484">
    <property type="entry name" value="HISTONE H4"/>
    <property type="match status" value="1"/>
</dbReference>
<keyword evidence="7" id="KW-0544">Nucleosome core</keyword>
<evidence type="ECO:0000256" key="2">
    <source>
        <dbReference type="ARBA" id="ARBA00004286"/>
    </source>
</evidence>
<comment type="similarity">
    <text evidence="3">Belongs to the histone H4 family.</text>
</comment>
<dbReference type="PRINTS" id="PR00623">
    <property type="entry name" value="HISTONEH4"/>
</dbReference>
<dbReference type="OrthoDB" id="1707433at2759"/>
<dbReference type="Proteomes" id="UP000631114">
    <property type="component" value="Unassembled WGS sequence"/>
</dbReference>
<evidence type="ECO:0000256" key="6">
    <source>
        <dbReference type="ARBA" id="ARBA00023242"/>
    </source>
</evidence>
<evidence type="ECO:0000256" key="1">
    <source>
        <dbReference type="ARBA" id="ARBA00004123"/>
    </source>
</evidence>
<proteinExistence type="inferred from homology"/>
<sequence length="85" mass="9638">MGFVCKKNRKVLRDNIQGITKSAIRRLARRGGVKHISGMIYEETKGTMDVVYALKRQGRTQSNFDCSHFVKMVCPTVTVEKKPPP</sequence>
<accession>A0A835H9X1</accession>
<dbReference type="GO" id="GO:0030527">
    <property type="term" value="F:structural constituent of chromatin"/>
    <property type="evidence" value="ECO:0007669"/>
    <property type="project" value="InterPro"/>
</dbReference>
<evidence type="ECO:0000313" key="9">
    <source>
        <dbReference type="Proteomes" id="UP000631114"/>
    </source>
</evidence>
<keyword evidence="4" id="KW-0158">Chromosome</keyword>
<keyword evidence="9" id="KW-1185">Reference proteome</keyword>
<dbReference type="GO" id="GO:0003677">
    <property type="term" value="F:DNA binding"/>
    <property type="evidence" value="ECO:0007669"/>
    <property type="project" value="UniProtKB-KW"/>
</dbReference>
<dbReference type="SUPFAM" id="SSF47113">
    <property type="entry name" value="Histone-fold"/>
    <property type="match status" value="1"/>
</dbReference>
<evidence type="ECO:0000256" key="3">
    <source>
        <dbReference type="ARBA" id="ARBA00006564"/>
    </source>
</evidence>
<dbReference type="InterPro" id="IPR001951">
    <property type="entry name" value="Histone_H4"/>
</dbReference>
<evidence type="ECO:0000313" key="8">
    <source>
        <dbReference type="EMBL" id="KAF9594377.1"/>
    </source>
</evidence>
<evidence type="ECO:0000256" key="7">
    <source>
        <dbReference type="ARBA" id="ARBA00023269"/>
    </source>
</evidence>
<comment type="subcellular location">
    <subcellularLocation>
        <location evidence="2">Chromosome</location>
    </subcellularLocation>
    <subcellularLocation>
        <location evidence="1">Nucleus</location>
    </subcellularLocation>
</comment>
<keyword evidence="5" id="KW-0238">DNA-binding</keyword>
<gene>
    <name evidence="8" type="ORF">IFM89_030979</name>
</gene>
<dbReference type="CDD" id="cd22912">
    <property type="entry name" value="HFD_H4"/>
    <property type="match status" value="1"/>
</dbReference>
<dbReference type="InterPro" id="IPR009072">
    <property type="entry name" value="Histone-fold"/>
</dbReference>